<evidence type="ECO:0000256" key="1">
    <source>
        <dbReference type="ARBA" id="ARBA00007963"/>
    </source>
</evidence>
<dbReference type="RefSeq" id="XP_003746251.1">
    <property type="nucleotide sequence ID" value="XM_003746203.1"/>
</dbReference>
<comment type="similarity">
    <text evidence="1">Belongs to the archease family.</text>
</comment>
<accession>A0AAJ6QWM7</accession>
<keyword evidence="6" id="KW-1185">Reference proteome</keyword>
<organism evidence="6 7">
    <name type="scientific">Galendromus occidentalis</name>
    <name type="common">western predatory mite</name>
    <dbReference type="NCBI Taxonomy" id="34638"/>
    <lineage>
        <taxon>Eukaryota</taxon>
        <taxon>Metazoa</taxon>
        <taxon>Ecdysozoa</taxon>
        <taxon>Arthropoda</taxon>
        <taxon>Chelicerata</taxon>
        <taxon>Arachnida</taxon>
        <taxon>Acari</taxon>
        <taxon>Parasitiformes</taxon>
        <taxon>Mesostigmata</taxon>
        <taxon>Gamasina</taxon>
        <taxon>Phytoseioidea</taxon>
        <taxon>Phytoseiidae</taxon>
        <taxon>Typhlodrominae</taxon>
        <taxon>Galendromus</taxon>
    </lineage>
</organism>
<dbReference type="Proteomes" id="UP000694867">
    <property type="component" value="Unplaced"/>
</dbReference>
<dbReference type="PANTHER" id="PTHR12682:SF11">
    <property type="entry name" value="PROTEIN ARCHEASE"/>
    <property type="match status" value="1"/>
</dbReference>
<dbReference type="SUPFAM" id="SSF69819">
    <property type="entry name" value="MTH1598-like"/>
    <property type="match status" value="1"/>
</dbReference>
<dbReference type="InterPro" id="IPR023572">
    <property type="entry name" value="Archease_dom"/>
</dbReference>
<keyword evidence="3" id="KW-0479">Metal-binding</keyword>
<dbReference type="KEGG" id="goe:100908986"/>
<protein>
    <submittedName>
        <fullName evidence="7">Protein archease-like</fullName>
    </submittedName>
</protein>
<evidence type="ECO:0000256" key="3">
    <source>
        <dbReference type="ARBA" id="ARBA00022723"/>
    </source>
</evidence>
<keyword evidence="4" id="KW-0106">Calcium</keyword>
<evidence type="ECO:0000256" key="4">
    <source>
        <dbReference type="ARBA" id="ARBA00022837"/>
    </source>
</evidence>
<reference evidence="7" key="1">
    <citation type="submission" date="2025-08" db="UniProtKB">
        <authorList>
            <consortium name="RefSeq"/>
        </authorList>
    </citation>
    <scope>IDENTIFICATION</scope>
</reference>
<dbReference type="InterPro" id="IPR002804">
    <property type="entry name" value="Archease"/>
</dbReference>
<evidence type="ECO:0000259" key="5">
    <source>
        <dbReference type="Pfam" id="PF01951"/>
    </source>
</evidence>
<name>A0AAJ6QWM7_9ACAR</name>
<evidence type="ECO:0000256" key="2">
    <source>
        <dbReference type="ARBA" id="ARBA00022694"/>
    </source>
</evidence>
<dbReference type="InterPro" id="IPR036820">
    <property type="entry name" value="Archease_dom_sf"/>
</dbReference>
<feature type="domain" description="Archease" evidence="5">
    <location>
        <begin position="55"/>
        <end position="181"/>
    </location>
</feature>
<sequence>MDLDPQSEDSEWFEAVSETLAFEKEFVIIENLGPEERLIPHVKYSMDVRDELVEVEFCGWGDCLKESFEQAAQAMYAHLYDLNTIEIKGYCLVEAEGRDLADLFYRFVDELQFALGGAPHLVVRKIVIQEFDESTFLLRAKCYGEKYDPKRHQSSKSLETILKENVRIDRSPEGQYKVYYIIYS</sequence>
<dbReference type="AlphaFoldDB" id="A0AAJ6QWM7"/>
<dbReference type="GeneID" id="100908986"/>
<evidence type="ECO:0000313" key="6">
    <source>
        <dbReference type="Proteomes" id="UP000694867"/>
    </source>
</evidence>
<dbReference type="GO" id="GO:0072669">
    <property type="term" value="C:tRNA-splicing ligase complex"/>
    <property type="evidence" value="ECO:0007669"/>
    <property type="project" value="TreeGrafter"/>
</dbReference>
<dbReference type="Pfam" id="PF01951">
    <property type="entry name" value="Archease"/>
    <property type="match status" value="1"/>
</dbReference>
<dbReference type="GO" id="GO:0006388">
    <property type="term" value="P:tRNA splicing, via endonucleolytic cleavage and ligation"/>
    <property type="evidence" value="ECO:0007669"/>
    <property type="project" value="TreeGrafter"/>
</dbReference>
<dbReference type="Gene3D" id="3.55.10.10">
    <property type="entry name" value="Archease domain"/>
    <property type="match status" value="1"/>
</dbReference>
<dbReference type="PANTHER" id="PTHR12682">
    <property type="entry name" value="ARCHEASE"/>
    <property type="match status" value="1"/>
</dbReference>
<dbReference type="GO" id="GO:0046872">
    <property type="term" value="F:metal ion binding"/>
    <property type="evidence" value="ECO:0007669"/>
    <property type="project" value="UniProtKB-KW"/>
</dbReference>
<proteinExistence type="inferred from homology"/>
<gene>
    <name evidence="7" type="primary">LOC100908986</name>
</gene>
<evidence type="ECO:0000313" key="7">
    <source>
        <dbReference type="RefSeq" id="XP_003746251.1"/>
    </source>
</evidence>
<keyword evidence="2" id="KW-0819">tRNA processing</keyword>